<dbReference type="PANTHER" id="PTHR47515">
    <property type="entry name" value="LOW CALCIUM RESPONSE LOCUS PROTEIN T"/>
    <property type="match status" value="1"/>
</dbReference>
<keyword evidence="4" id="KW-1185">Reference proteome</keyword>
<dbReference type="PANTHER" id="PTHR47515:SF1">
    <property type="entry name" value="BLR2054 PROTEIN"/>
    <property type="match status" value="1"/>
</dbReference>
<name>A0A2S0P9F8_9NEIS</name>
<sequence>MPRTIRGARSSADLGSPNSAGCGSCERRACSLIQLNRKTYRYRPGSDRNGPLRQRIREIAEVRVRYGYRRIQVLLRLEGWQVNHKRTHRLYGTEPAQLATSA</sequence>
<evidence type="ECO:0000256" key="1">
    <source>
        <dbReference type="SAM" id="MobiDB-lite"/>
    </source>
</evidence>
<dbReference type="Proteomes" id="UP000244173">
    <property type="component" value="Chromosome"/>
</dbReference>
<organism evidence="3 4">
    <name type="scientific">Microvirgula aerodenitrificans</name>
    <dbReference type="NCBI Taxonomy" id="57480"/>
    <lineage>
        <taxon>Bacteria</taxon>
        <taxon>Pseudomonadati</taxon>
        <taxon>Pseudomonadota</taxon>
        <taxon>Betaproteobacteria</taxon>
        <taxon>Neisseriales</taxon>
        <taxon>Aquaspirillaceae</taxon>
        <taxon>Microvirgula</taxon>
    </lineage>
</organism>
<dbReference type="InterPro" id="IPR025948">
    <property type="entry name" value="HTH-like_dom"/>
</dbReference>
<dbReference type="EMBL" id="CP028519">
    <property type="protein sequence ID" value="AVY93972.1"/>
    <property type="molecule type" value="Genomic_DNA"/>
</dbReference>
<feature type="domain" description="HTH-like" evidence="2">
    <location>
        <begin position="52"/>
        <end position="91"/>
    </location>
</feature>
<dbReference type="Pfam" id="PF13276">
    <property type="entry name" value="HTH_21"/>
    <property type="match status" value="1"/>
</dbReference>
<feature type="region of interest" description="Disordered" evidence="1">
    <location>
        <begin position="1"/>
        <end position="23"/>
    </location>
</feature>
<dbReference type="KEGG" id="maer:DAI18_07885"/>
<evidence type="ECO:0000313" key="3">
    <source>
        <dbReference type="EMBL" id="AVY93972.1"/>
    </source>
</evidence>
<gene>
    <name evidence="3" type="ORF">DAI18_07885</name>
</gene>
<evidence type="ECO:0000313" key="4">
    <source>
        <dbReference type="Proteomes" id="UP000244173"/>
    </source>
</evidence>
<dbReference type="AlphaFoldDB" id="A0A2S0P9F8"/>
<accession>A0A2S0P9F8</accession>
<protein>
    <recommendedName>
        <fullName evidence="2">HTH-like domain-containing protein</fullName>
    </recommendedName>
</protein>
<reference evidence="3 4" key="1">
    <citation type="submission" date="2018-04" db="EMBL/GenBank/DDBJ databases">
        <title>Denitrifier Microvirgula.</title>
        <authorList>
            <person name="Anderson E."/>
            <person name="Jang J."/>
            <person name="Ishii S."/>
        </authorList>
    </citation>
    <scope>NUCLEOTIDE SEQUENCE [LARGE SCALE GENOMIC DNA]</scope>
    <source>
        <strain evidence="3 4">BE2.4</strain>
    </source>
</reference>
<evidence type="ECO:0000259" key="2">
    <source>
        <dbReference type="Pfam" id="PF13276"/>
    </source>
</evidence>
<proteinExistence type="predicted"/>